<evidence type="ECO:0000256" key="5">
    <source>
        <dbReference type="ARBA" id="ARBA00039989"/>
    </source>
</evidence>
<evidence type="ECO:0000256" key="10">
    <source>
        <dbReference type="ARBA" id="ARBA00043147"/>
    </source>
</evidence>
<feature type="compositionally biased region" description="Basic and acidic residues" evidence="12">
    <location>
        <begin position="40"/>
        <end position="51"/>
    </location>
</feature>
<accession>A0A9X1BNP1</accession>
<feature type="compositionally biased region" description="Basic and acidic residues" evidence="12">
    <location>
        <begin position="186"/>
        <end position="223"/>
    </location>
</feature>
<dbReference type="PROSITE" id="PS50889">
    <property type="entry name" value="S4"/>
    <property type="match status" value="1"/>
</dbReference>
<dbReference type="GO" id="GO:0000455">
    <property type="term" value="P:enzyme-directed rRNA pseudouridine synthesis"/>
    <property type="evidence" value="ECO:0007669"/>
    <property type="project" value="UniProtKB-ARBA"/>
</dbReference>
<proteinExistence type="predicted"/>
<dbReference type="Proteomes" id="UP000643207">
    <property type="component" value="Unassembled WGS sequence"/>
</dbReference>
<dbReference type="AlphaFoldDB" id="A0A9X1BNP1"/>
<dbReference type="PANTHER" id="PTHR47683">
    <property type="entry name" value="PSEUDOURIDINE SYNTHASE FAMILY PROTEIN-RELATED"/>
    <property type="match status" value="1"/>
</dbReference>
<dbReference type="Gene3D" id="3.10.290.10">
    <property type="entry name" value="RNA-binding S4 domain"/>
    <property type="match status" value="1"/>
</dbReference>
<dbReference type="SMART" id="SM00363">
    <property type="entry name" value="S4"/>
    <property type="match status" value="1"/>
</dbReference>
<feature type="compositionally biased region" description="Basic and acidic residues" evidence="12">
    <location>
        <begin position="364"/>
        <end position="397"/>
    </location>
</feature>
<reference evidence="14 15" key="1">
    <citation type="submission" date="2021-01" db="EMBL/GenBank/DDBJ databases">
        <title>Piscinibacter sp. Jin2 Genome sequencing and assembly.</title>
        <authorList>
            <person name="Kim I."/>
        </authorList>
    </citation>
    <scope>NUCLEOTIDE SEQUENCE [LARGE SCALE GENOMIC DNA]</scope>
    <source>
        <strain evidence="14 15">Jin2</strain>
    </source>
</reference>
<evidence type="ECO:0000256" key="2">
    <source>
        <dbReference type="ARBA" id="ARBA00036390"/>
    </source>
</evidence>
<dbReference type="GO" id="GO:0160138">
    <property type="term" value="F:23S rRNA pseudouridine(2604) synthase activity"/>
    <property type="evidence" value="ECO:0007669"/>
    <property type="project" value="UniProtKB-EC"/>
</dbReference>
<dbReference type="Pfam" id="PF01479">
    <property type="entry name" value="S4"/>
    <property type="match status" value="1"/>
</dbReference>
<feature type="compositionally biased region" description="Basic and acidic residues" evidence="12">
    <location>
        <begin position="232"/>
        <end position="276"/>
    </location>
</feature>
<dbReference type="SUPFAM" id="SSF55120">
    <property type="entry name" value="Pseudouridine synthase"/>
    <property type="match status" value="1"/>
</dbReference>
<evidence type="ECO:0000256" key="3">
    <source>
        <dbReference type="ARBA" id="ARBA00036535"/>
    </source>
</evidence>
<dbReference type="InterPro" id="IPR006145">
    <property type="entry name" value="PsdUridine_synth_RsuA/RluA"/>
</dbReference>
<dbReference type="InterPro" id="IPR002942">
    <property type="entry name" value="S4_RNA-bd"/>
</dbReference>
<evidence type="ECO:0000256" key="7">
    <source>
        <dbReference type="ARBA" id="ARBA00041697"/>
    </source>
</evidence>
<dbReference type="InterPro" id="IPR036986">
    <property type="entry name" value="S4_RNA-bd_sf"/>
</dbReference>
<feature type="compositionally biased region" description="Gly residues" evidence="12">
    <location>
        <begin position="398"/>
        <end position="412"/>
    </location>
</feature>
<dbReference type="CDD" id="cd00165">
    <property type="entry name" value="S4"/>
    <property type="match status" value="1"/>
</dbReference>
<evidence type="ECO:0000256" key="12">
    <source>
        <dbReference type="SAM" id="MobiDB-lite"/>
    </source>
</evidence>
<keyword evidence="11" id="KW-0694">RNA-binding</keyword>
<dbReference type="GO" id="GO:0003723">
    <property type="term" value="F:RNA binding"/>
    <property type="evidence" value="ECO:0007669"/>
    <property type="project" value="UniProtKB-KW"/>
</dbReference>
<name>A0A9X1BNP1_9BURK</name>
<evidence type="ECO:0000313" key="15">
    <source>
        <dbReference type="Proteomes" id="UP000643207"/>
    </source>
</evidence>
<dbReference type="Gene3D" id="3.30.2350.10">
    <property type="entry name" value="Pseudouridine synthase"/>
    <property type="match status" value="1"/>
</dbReference>
<comment type="caution">
    <text evidence="14">The sequence shown here is derived from an EMBL/GenBank/DDBJ whole genome shotgun (WGS) entry which is preliminary data.</text>
</comment>
<evidence type="ECO:0000256" key="6">
    <source>
        <dbReference type="ARBA" id="ARBA00041420"/>
    </source>
</evidence>
<feature type="compositionally biased region" description="Gly residues" evidence="12">
    <location>
        <begin position="116"/>
        <end position="134"/>
    </location>
</feature>
<dbReference type="EC" id="5.4.99.21" evidence="4"/>
<feature type="compositionally biased region" description="Basic and acidic residues" evidence="12">
    <location>
        <begin position="135"/>
        <end position="151"/>
    </location>
</feature>
<evidence type="ECO:0000256" key="4">
    <source>
        <dbReference type="ARBA" id="ARBA00038922"/>
    </source>
</evidence>
<dbReference type="RefSeq" id="WP_201826619.1">
    <property type="nucleotide sequence ID" value="NZ_JAERRA010000002.1"/>
</dbReference>
<feature type="compositionally biased region" description="Basic and acidic residues" evidence="12">
    <location>
        <begin position="160"/>
        <end position="179"/>
    </location>
</feature>
<feature type="compositionally biased region" description="Basic and acidic residues" evidence="12">
    <location>
        <begin position="93"/>
        <end position="111"/>
    </location>
</feature>
<feature type="compositionally biased region" description="Gly residues" evidence="12">
    <location>
        <begin position="279"/>
        <end position="350"/>
    </location>
</feature>
<gene>
    <name evidence="14" type="ORF">JI742_10405</name>
</gene>
<feature type="domain" description="RNA-binding S4" evidence="13">
    <location>
        <begin position="463"/>
        <end position="522"/>
    </location>
</feature>
<evidence type="ECO:0000313" key="14">
    <source>
        <dbReference type="EMBL" id="MBL0720300.1"/>
    </source>
</evidence>
<dbReference type="InterPro" id="IPR050343">
    <property type="entry name" value="RsuA_PseudoU_synthase"/>
</dbReference>
<dbReference type="Pfam" id="PF00849">
    <property type="entry name" value="PseudoU_synth_2"/>
    <property type="match status" value="1"/>
</dbReference>
<dbReference type="InterPro" id="IPR020103">
    <property type="entry name" value="PsdUridine_synth_cat_dom_sf"/>
</dbReference>
<feature type="compositionally biased region" description="Basic and acidic residues" evidence="12">
    <location>
        <begin position="60"/>
        <end position="86"/>
    </location>
</feature>
<comment type="catalytic activity">
    <reaction evidence="3">
        <text>uridine(2604) in 23S rRNA = pseudouridine(2604) in 23S rRNA</text>
        <dbReference type="Rhea" id="RHEA:38875"/>
        <dbReference type="Rhea" id="RHEA-COMP:10093"/>
        <dbReference type="Rhea" id="RHEA-COMP:10094"/>
        <dbReference type="ChEBI" id="CHEBI:65314"/>
        <dbReference type="ChEBI" id="CHEBI:65315"/>
        <dbReference type="EC" id="5.4.99.21"/>
    </reaction>
</comment>
<dbReference type="PANTHER" id="PTHR47683:SF2">
    <property type="entry name" value="RNA-BINDING S4 DOMAIN-CONTAINING PROTEIN"/>
    <property type="match status" value="1"/>
</dbReference>
<evidence type="ECO:0000256" key="9">
    <source>
        <dbReference type="ARBA" id="ARBA00042890"/>
    </source>
</evidence>
<organism evidence="14 15">
    <name type="scientific">Aquariibacter lacus</name>
    <dbReference type="NCBI Taxonomy" id="2801332"/>
    <lineage>
        <taxon>Bacteria</taxon>
        <taxon>Pseudomonadati</taxon>
        <taxon>Pseudomonadota</taxon>
        <taxon>Betaproteobacteria</taxon>
        <taxon>Burkholderiales</taxon>
        <taxon>Sphaerotilaceae</taxon>
        <taxon>Aquariibacter</taxon>
    </lineage>
</organism>
<keyword evidence="1" id="KW-0413">Isomerase</keyword>
<evidence type="ECO:0000256" key="1">
    <source>
        <dbReference type="ARBA" id="ARBA00023235"/>
    </source>
</evidence>
<feature type="compositionally biased region" description="Basic and acidic residues" evidence="12">
    <location>
        <begin position="14"/>
        <end position="23"/>
    </location>
</feature>
<dbReference type="SUPFAM" id="SSF55174">
    <property type="entry name" value="Alpha-L RNA-binding motif"/>
    <property type="match status" value="1"/>
</dbReference>
<evidence type="ECO:0000256" key="11">
    <source>
        <dbReference type="PROSITE-ProRule" id="PRU00182"/>
    </source>
</evidence>
<comment type="catalytic activity">
    <reaction evidence="2">
        <text>uridine(35) in tRNA(Tyr) = pseudouridine(35) in tRNA(Tyr)</text>
        <dbReference type="Rhea" id="RHEA:60556"/>
        <dbReference type="Rhea" id="RHEA-COMP:15607"/>
        <dbReference type="Rhea" id="RHEA-COMP:15608"/>
        <dbReference type="ChEBI" id="CHEBI:65314"/>
        <dbReference type="ChEBI" id="CHEBI:65315"/>
    </reaction>
</comment>
<keyword evidence="15" id="KW-1185">Reference proteome</keyword>
<protein>
    <recommendedName>
        <fullName evidence="5">Dual-specificity RNA pseudouridine synthase RluF</fullName>
        <ecNumber evidence="4">5.4.99.21</ecNumber>
    </recommendedName>
    <alternativeName>
        <fullName evidence="7">23S rRNA pseudouridine(2604) synthase</fullName>
    </alternativeName>
    <alternativeName>
        <fullName evidence="9">Ribosomal large subunit pseudouridine synthase F</fullName>
    </alternativeName>
    <alternativeName>
        <fullName evidence="8">rRNA pseudouridylate synthase F</fullName>
    </alternativeName>
    <alternativeName>
        <fullName evidence="10">rRNA-uridine isomerase F</fullName>
    </alternativeName>
    <alternativeName>
        <fullName evidence="6">tRNA(Tyr) pseudouridine(35) synthase</fullName>
    </alternativeName>
</protein>
<dbReference type="EMBL" id="JAERRA010000002">
    <property type="protein sequence ID" value="MBL0720300.1"/>
    <property type="molecule type" value="Genomic_DNA"/>
</dbReference>
<sequence length="722" mass="78293">MATLKLPPKSPRPQADRRQDKRSPVRGITPTGRHLHQKHEKHEKQQRDEAPARVLPDPGRPPRGDRPAFGGPRRDGEAPRSPRPERGAAPGGWRDERPRPDPRGERGERPRFGGPRPEGGGFRQGPRPEGGGFRDGPRREDGGPRFDDRRRSGPGGSFGNDRRPAPPREAGFRPPREGEGSGWAPPRDERPRGPRPDPAFRRAGEGPDERPRFGPRPDHRGGPQDRGPGPRFEPRGPRPDGERSGGTDRFGGDRGPRREGGFRHEDPRGSGGDRPRFGSQGGSGGDRPRFGGQGGPGGDRPRFGGQGGPGGDRPRFGGQGGPGGDRPRFGGQGGPGGDRPRFGGQGGPGGDRPRFGAQSGPGSDRPRFDDRGPREGGPRFDPRGGRSEGFRPDERRGPQGGGGGGAWGGGPQGDRDRAGSQGGPARSGWPQPQASARGAYGRPAARDADDEDDDFPAHAPGSLRLSKRLAELGHASRREADDWIAAGWVKVDGQVVDTLGARVLPSQQVEIDPRARELQSRQVTVLLHKPVGLVSGQAEDGHQPAITLVTPENRSGADASGIDWQAHHLRHLAVAGRLDVDSSGLLVLTQDGRIARTLIGEREEDDDNGVEKEYLVRVEWFERPELGAEADLKTLFPEDRVLTLRHGLSLDGKALRPARVSWQNETTLRFVLREGRKRQIRRMCELVGLKVTGLKRVRIGRVALASLPPGQWRYLAPWEKFD</sequence>
<evidence type="ECO:0000259" key="13">
    <source>
        <dbReference type="SMART" id="SM00363"/>
    </source>
</evidence>
<evidence type="ECO:0000256" key="8">
    <source>
        <dbReference type="ARBA" id="ARBA00042843"/>
    </source>
</evidence>
<feature type="region of interest" description="Disordered" evidence="12">
    <location>
        <begin position="1"/>
        <end position="460"/>
    </location>
</feature>